<evidence type="ECO:0000259" key="2">
    <source>
        <dbReference type="Pfam" id="PF02517"/>
    </source>
</evidence>
<reference evidence="4" key="1">
    <citation type="journal article" date="2019" name="Int. J. Syst. Evol. Microbiol.">
        <title>The Global Catalogue of Microorganisms (GCM) 10K type strain sequencing project: providing services to taxonomists for standard genome sequencing and annotation.</title>
        <authorList>
            <consortium name="The Broad Institute Genomics Platform"/>
            <consortium name="The Broad Institute Genome Sequencing Center for Infectious Disease"/>
            <person name="Wu L."/>
            <person name="Ma J."/>
        </authorList>
    </citation>
    <scope>NUCLEOTIDE SEQUENCE [LARGE SCALE GENOMIC DNA]</scope>
    <source>
        <strain evidence="4">KCTC 42087</strain>
    </source>
</reference>
<dbReference type="RefSeq" id="WP_378289332.1">
    <property type="nucleotide sequence ID" value="NZ_JBHSON010000099.1"/>
</dbReference>
<keyword evidence="1" id="KW-0472">Membrane</keyword>
<accession>A0ABW1AEF1</accession>
<name>A0ABW1AEF1_9ACTN</name>
<feature type="domain" description="CAAX prenyl protease 2/Lysostaphin resistance protein A-like" evidence="2">
    <location>
        <begin position="133"/>
        <end position="238"/>
    </location>
</feature>
<dbReference type="PANTHER" id="PTHR35797">
    <property type="entry name" value="PROTEASE-RELATED"/>
    <property type="match status" value="1"/>
</dbReference>
<comment type="caution">
    <text evidence="3">The sequence shown here is derived from an EMBL/GenBank/DDBJ whole genome shotgun (WGS) entry which is preliminary data.</text>
</comment>
<keyword evidence="1" id="KW-0812">Transmembrane</keyword>
<proteinExistence type="predicted"/>
<dbReference type="GO" id="GO:0016787">
    <property type="term" value="F:hydrolase activity"/>
    <property type="evidence" value="ECO:0007669"/>
    <property type="project" value="UniProtKB-KW"/>
</dbReference>
<sequence>MTASHARPAAPGRYRNDLVLFMAIAFALSWASWAVAIGIGGSSTKPPTLAFHVFGAFGPLIAALVIRIRRARRGEPVPEHAVRFRPAALGWTPLLLALASALVLGAAFVAHAAGGPAPSLEDAKDVMTTYPGGPVAFLVNILVAGPLAEEPGWRGTAYPRMRASLNRFQVSLILGVIWAVWHMPLFFIDGTVQNQLGVTSPSGVLFAVSAVPMAMLVCYAYERAGVLAAVAVHFATNLTMVLLSVQAPVTQAIVMGVQLIAAVVLLATVRPAGRPVADGPSLPAIPANRGAHVR</sequence>
<dbReference type="EMBL" id="JBHSON010000099">
    <property type="protein sequence ID" value="MFC5752883.1"/>
    <property type="molecule type" value="Genomic_DNA"/>
</dbReference>
<gene>
    <name evidence="3" type="ORF">ACFPZN_45335</name>
</gene>
<organism evidence="3 4">
    <name type="scientific">Actinomadura rugatobispora</name>
    <dbReference type="NCBI Taxonomy" id="1994"/>
    <lineage>
        <taxon>Bacteria</taxon>
        <taxon>Bacillati</taxon>
        <taxon>Actinomycetota</taxon>
        <taxon>Actinomycetes</taxon>
        <taxon>Streptosporangiales</taxon>
        <taxon>Thermomonosporaceae</taxon>
        <taxon>Actinomadura</taxon>
    </lineage>
</organism>
<feature type="transmembrane region" description="Helical" evidence="1">
    <location>
        <begin position="20"/>
        <end position="43"/>
    </location>
</feature>
<evidence type="ECO:0000256" key="1">
    <source>
        <dbReference type="SAM" id="Phobius"/>
    </source>
</evidence>
<feature type="transmembrane region" description="Helical" evidence="1">
    <location>
        <begin position="226"/>
        <end position="245"/>
    </location>
</feature>
<dbReference type="EC" id="3.4.-.-" evidence="3"/>
<evidence type="ECO:0000313" key="4">
    <source>
        <dbReference type="Proteomes" id="UP001596074"/>
    </source>
</evidence>
<feature type="transmembrane region" description="Helical" evidence="1">
    <location>
        <begin position="88"/>
        <end position="110"/>
    </location>
</feature>
<dbReference type="Pfam" id="PF02517">
    <property type="entry name" value="Rce1-like"/>
    <property type="match status" value="1"/>
</dbReference>
<dbReference type="Proteomes" id="UP001596074">
    <property type="component" value="Unassembled WGS sequence"/>
</dbReference>
<feature type="transmembrane region" description="Helical" evidence="1">
    <location>
        <begin position="168"/>
        <end position="188"/>
    </location>
</feature>
<feature type="transmembrane region" description="Helical" evidence="1">
    <location>
        <begin position="200"/>
        <end position="219"/>
    </location>
</feature>
<keyword evidence="4" id="KW-1185">Reference proteome</keyword>
<dbReference type="InterPro" id="IPR042150">
    <property type="entry name" value="MmRce1-like"/>
</dbReference>
<keyword evidence="1" id="KW-1133">Transmembrane helix</keyword>
<feature type="transmembrane region" description="Helical" evidence="1">
    <location>
        <begin position="251"/>
        <end position="269"/>
    </location>
</feature>
<feature type="transmembrane region" description="Helical" evidence="1">
    <location>
        <begin position="49"/>
        <end position="68"/>
    </location>
</feature>
<evidence type="ECO:0000313" key="3">
    <source>
        <dbReference type="EMBL" id="MFC5752883.1"/>
    </source>
</evidence>
<dbReference type="InterPro" id="IPR003675">
    <property type="entry name" value="Rce1/LyrA-like_dom"/>
</dbReference>
<protein>
    <submittedName>
        <fullName evidence="3">CPBP family intramembrane glutamic endopeptidase</fullName>
        <ecNumber evidence="3">3.4.-.-</ecNumber>
    </submittedName>
</protein>
<keyword evidence="3" id="KW-0378">Hydrolase</keyword>
<dbReference type="PANTHER" id="PTHR35797:SF1">
    <property type="entry name" value="PROTEASE"/>
    <property type="match status" value="1"/>
</dbReference>
<feature type="transmembrane region" description="Helical" evidence="1">
    <location>
        <begin position="130"/>
        <end position="148"/>
    </location>
</feature>